<dbReference type="EMBL" id="LT906465">
    <property type="protein sequence ID" value="SNV46092.1"/>
    <property type="molecule type" value="Genomic_DNA"/>
</dbReference>
<organism evidence="2 3">
    <name type="scientific">Chryseobacterium taklimakanense</name>
    <dbReference type="NCBI Taxonomy" id="536441"/>
    <lineage>
        <taxon>Bacteria</taxon>
        <taxon>Pseudomonadati</taxon>
        <taxon>Bacteroidota</taxon>
        <taxon>Flavobacteriia</taxon>
        <taxon>Flavobacteriales</taxon>
        <taxon>Weeksellaceae</taxon>
        <taxon>Chryseobacterium group</taxon>
        <taxon>Chryseobacterium</taxon>
    </lineage>
</organism>
<proteinExistence type="predicted"/>
<dbReference type="Proteomes" id="UP000215196">
    <property type="component" value="Chromosome 1"/>
</dbReference>
<evidence type="ECO:0000313" key="2">
    <source>
        <dbReference type="EMBL" id="SNV46092.1"/>
    </source>
</evidence>
<keyword evidence="1" id="KW-0812">Transmembrane</keyword>
<evidence type="ECO:0008006" key="4">
    <source>
        <dbReference type="Google" id="ProtNLM"/>
    </source>
</evidence>
<keyword evidence="1" id="KW-1133">Transmembrane helix</keyword>
<dbReference type="AlphaFoldDB" id="A0A239XI45"/>
<dbReference type="InterPro" id="IPR046125">
    <property type="entry name" value="DUF6122"/>
</dbReference>
<accession>A0A239XI45</accession>
<reference evidence="2 3" key="1">
    <citation type="submission" date="2017-06" db="EMBL/GenBank/DDBJ databases">
        <authorList>
            <consortium name="Pathogen Informatics"/>
        </authorList>
    </citation>
    <scope>NUCLEOTIDE SEQUENCE [LARGE SCALE GENOMIC DNA]</scope>
    <source>
        <strain evidence="2 3">NCTC13490</strain>
    </source>
</reference>
<keyword evidence="3" id="KW-1185">Reference proteome</keyword>
<feature type="transmembrane region" description="Helical" evidence="1">
    <location>
        <begin position="34"/>
        <end position="51"/>
    </location>
</feature>
<dbReference type="Pfam" id="PF19617">
    <property type="entry name" value="DUF6122"/>
    <property type="match status" value="1"/>
</dbReference>
<name>A0A239XI45_9FLAO</name>
<feature type="transmembrane region" description="Helical" evidence="1">
    <location>
        <begin position="12"/>
        <end position="27"/>
    </location>
</feature>
<dbReference type="KEGG" id="ctak:4412677_01577"/>
<protein>
    <recommendedName>
        <fullName evidence="4">Metal-dependent hydrolase</fullName>
    </recommendedName>
</protein>
<keyword evidence="1" id="KW-0472">Membrane</keyword>
<evidence type="ECO:0000256" key="1">
    <source>
        <dbReference type="SAM" id="Phobius"/>
    </source>
</evidence>
<gene>
    <name evidence="2" type="ORF">SAMEA4412677_01577</name>
</gene>
<sequence>MDSVTIREIAHYFLHLVFPVFIALIFFRKNWKKAYLMMLATMLVDLDHIFADPLFDPNRNSIGFHPLHTYPMIGLYALSIILRKGYKIVAVGLLFHMLTDFQDFYFWK</sequence>
<evidence type="ECO:0000313" key="3">
    <source>
        <dbReference type="Proteomes" id="UP000215196"/>
    </source>
</evidence>